<dbReference type="RefSeq" id="WP_090474056.1">
    <property type="nucleotide sequence ID" value="NZ_LT629710.1"/>
</dbReference>
<sequence>MTDDVALWAFTGPDGRPLSMDSATNLHLAGVQLASQLAITDNAAVRAELIRGVAVNDNQAADIWQAALMHMSLIANRMLSIIDEADTGLRHELEGTAAGIVPPEPSVEAPQPNRAARRSAKRRR</sequence>
<feature type="region of interest" description="Disordered" evidence="1">
    <location>
        <begin position="96"/>
        <end position="124"/>
    </location>
</feature>
<dbReference type="Proteomes" id="UP000198741">
    <property type="component" value="Chromosome I"/>
</dbReference>
<dbReference type="EMBL" id="LT629710">
    <property type="protein sequence ID" value="SDO19040.1"/>
    <property type="molecule type" value="Genomic_DNA"/>
</dbReference>
<feature type="compositionally biased region" description="Basic residues" evidence="1">
    <location>
        <begin position="115"/>
        <end position="124"/>
    </location>
</feature>
<keyword evidence="3" id="KW-1185">Reference proteome</keyword>
<organism evidence="2 3">
    <name type="scientific">Nakamurella panacisegetis</name>
    <dbReference type="NCBI Taxonomy" id="1090615"/>
    <lineage>
        <taxon>Bacteria</taxon>
        <taxon>Bacillati</taxon>
        <taxon>Actinomycetota</taxon>
        <taxon>Actinomycetes</taxon>
        <taxon>Nakamurellales</taxon>
        <taxon>Nakamurellaceae</taxon>
        <taxon>Nakamurella</taxon>
    </lineage>
</organism>
<gene>
    <name evidence="2" type="ORF">SAMN04515671_0088</name>
</gene>
<evidence type="ECO:0000256" key="1">
    <source>
        <dbReference type="SAM" id="MobiDB-lite"/>
    </source>
</evidence>
<name>A0A1H0HIW6_9ACTN</name>
<dbReference type="AlphaFoldDB" id="A0A1H0HIW6"/>
<evidence type="ECO:0000313" key="2">
    <source>
        <dbReference type="EMBL" id="SDO19040.1"/>
    </source>
</evidence>
<dbReference type="STRING" id="1090615.SAMN04515671_0088"/>
<accession>A0A1H0HIW6</accession>
<proteinExistence type="predicted"/>
<protein>
    <submittedName>
        <fullName evidence="2">Uncharacterized protein</fullName>
    </submittedName>
</protein>
<reference evidence="2 3" key="1">
    <citation type="submission" date="2016-10" db="EMBL/GenBank/DDBJ databases">
        <authorList>
            <person name="de Groot N.N."/>
        </authorList>
    </citation>
    <scope>NUCLEOTIDE SEQUENCE [LARGE SCALE GENOMIC DNA]</scope>
    <source>
        <strain evidence="3">P4-7,KCTC 19426,CECT 7604</strain>
    </source>
</reference>
<evidence type="ECO:0000313" key="3">
    <source>
        <dbReference type="Proteomes" id="UP000198741"/>
    </source>
</evidence>